<dbReference type="Proteomes" id="UP000199412">
    <property type="component" value="Unassembled WGS sequence"/>
</dbReference>
<dbReference type="SUPFAM" id="SSF46626">
    <property type="entry name" value="Cytochrome c"/>
    <property type="match status" value="3"/>
</dbReference>
<organism evidence="7 8">
    <name type="scientific">Rhodospira trueperi</name>
    <dbReference type="NCBI Taxonomy" id="69960"/>
    <lineage>
        <taxon>Bacteria</taxon>
        <taxon>Pseudomonadati</taxon>
        <taxon>Pseudomonadota</taxon>
        <taxon>Alphaproteobacteria</taxon>
        <taxon>Rhodospirillales</taxon>
        <taxon>Rhodospirillaceae</taxon>
        <taxon>Rhodospira</taxon>
    </lineage>
</organism>
<keyword evidence="1 4" id="KW-0349">Heme</keyword>
<dbReference type="InterPro" id="IPR036909">
    <property type="entry name" value="Cyt_c-like_dom_sf"/>
</dbReference>
<sequence length="457" mass="49102">MTRTSRFPWTAVLVLSAVTVGMPVSPASAEEIASDIARGGRLYDNWRKELDVHDRHISHLPEPEIHGAAAAGEGRCFTCHGWDYRGTHGTSGGTEVGIKAFAGGDPNQVMAILGDETHGYGTYMDEEDLQDLALFVTQGQVIMDQWIHPASGQARGDAEQGAVYFQSICAGCHGADGMGVTEMPPLGAFSRAEPEHALHIMLNGHPNGSMPPLRVLDTKVLANTLAYMQTLPRRPEIAAVVRGGRLYDTWYEEAGRTVPDGWHPTWPEDRRADAEDAGGNALARAQRSSWRCASCHGWDYQGANGRAVGGEDLPPFKGIDGMAGADPEEIAAVLTDETHGYDRLLSVRDIADLATFVSKGQIDMAPRIDPESGHFESDGAAFEGHYHTICATCHGADGRAVRTMSPLGRAVTSQPQHALHSVFNGHPGEDMPPLRAMGLDTAAGILAFAETLPTNKR</sequence>
<dbReference type="STRING" id="69960.SAMN05421720_10141"/>
<protein>
    <submittedName>
        <fullName evidence="7">Cytochrome c553</fullName>
    </submittedName>
</protein>
<reference evidence="7 8" key="1">
    <citation type="submission" date="2016-10" db="EMBL/GenBank/DDBJ databases">
        <authorList>
            <person name="de Groot N.N."/>
        </authorList>
    </citation>
    <scope>NUCLEOTIDE SEQUENCE [LARGE SCALE GENOMIC DNA]</scope>
    <source>
        <strain evidence="7 8">ATCC 700224</strain>
    </source>
</reference>
<dbReference type="AlphaFoldDB" id="A0A1G6W6C2"/>
<dbReference type="SUPFAM" id="SSF48695">
    <property type="entry name" value="Multiheme cytochromes"/>
    <property type="match status" value="1"/>
</dbReference>
<evidence type="ECO:0000256" key="2">
    <source>
        <dbReference type="ARBA" id="ARBA00022723"/>
    </source>
</evidence>
<dbReference type="PANTHER" id="PTHR33751:SF1">
    <property type="entry name" value="CBB3-TYPE CYTOCHROME C OXIDASE SUBUNIT FIXP"/>
    <property type="match status" value="1"/>
</dbReference>
<keyword evidence="8" id="KW-1185">Reference proteome</keyword>
<dbReference type="InterPro" id="IPR050597">
    <property type="entry name" value="Cytochrome_c_Oxidase_Subunit"/>
</dbReference>
<name>A0A1G6W6C2_9PROT</name>
<gene>
    <name evidence="7" type="ORF">SAMN05421720_10141</name>
</gene>
<proteinExistence type="predicted"/>
<dbReference type="InterPro" id="IPR036280">
    <property type="entry name" value="Multihaem_cyt_sf"/>
</dbReference>
<dbReference type="GO" id="GO:0009055">
    <property type="term" value="F:electron transfer activity"/>
    <property type="evidence" value="ECO:0007669"/>
    <property type="project" value="InterPro"/>
</dbReference>
<evidence type="ECO:0000313" key="7">
    <source>
        <dbReference type="EMBL" id="SDD61243.1"/>
    </source>
</evidence>
<dbReference type="Gene3D" id="1.10.760.10">
    <property type="entry name" value="Cytochrome c-like domain"/>
    <property type="match status" value="3"/>
</dbReference>
<feature type="chain" id="PRO_5011780972" evidence="5">
    <location>
        <begin position="30"/>
        <end position="457"/>
    </location>
</feature>
<evidence type="ECO:0000256" key="3">
    <source>
        <dbReference type="ARBA" id="ARBA00023004"/>
    </source>
</evidence>
<dbReference type="PANTHER" id="PTHR33751">
    <property type="entry name" value="CBB3-TYPE CYTOCHROME C OXIDASE SUBUNIT FIXP"/>
    <property type="match status" value="1"/>
</dbReference>
<keyword evidence="5" id="KW-0732">Signal</keyword>
<dbReference type="GO" id="GO:0020037">
    <property type="term" value="F:heme binding"/>
    <property type="evidence" value="ECO:0007669"/>
    <property type="project" value="InterPro"/>
</dbReference>
<evidence type="ECO:0000313" key="8">
    <source>
        <dbReference type="Proteomes" id="UP000199412"/>
    </source>
</evidence>
<keyword evidence="3 4" id="KW-0408">Iron</keyword>
<accession>A0A1G6W6C2</accession>
<feature type="domain" description="Cytochrome c" evidence="6">
    <location>
        <begin position="34"/>
        <end position="140"/>
    </location>
</feature>
<evidence type="ECO:0000256" key="4">
    <source>
        <dbReference type="PROSITE-ProRule" id="PRU00433"/>
    </source>
</evidence>
<dbReference type="InterPro" id="IPR009056">
    <property type="entry name" value="Cyt_c-like_dom"/>
</dbReference>
<feature type="signal peptide" evidence="5">
    <location>
        <begin position="1"/>
        <end position="29"/>
    </location>
</feature>
<evidence type="ECO:0000256" key="5">
    <source>
        <dbReference type="SAM" id="SignalP"/>
    </source>
</evidence>
<dbReference type="RefSeq" id="WP_092780373.1">
    <property type="nucleotide sequence ID" value="NZ_FNAP01000001.1"/>
</dbReference>
<dbReference type="OrthoDB" id="9811281at2"/>
<keyword evidence="2 4" id="KW-0479">Metal-binding</keyword>
<dbReference type="Pfam" id="PF13442">
    <property type="entry name" value="Cytochrome_CBB3"/>
    <property type="match status" value="1"/>
</dbReference>
<dbReference type="PROSITE" id="PS51007">
    <property type="entry name" value="CYTC"/>
    <property type="match status" value="2"/>
</dbReference>
<evidence type="ECO:0000256" key="1">
    <source>
        <dbReference type="ARBA" id="ARBA00022617"/>
    </source>
</evidence>
<dbReference type="EMBL" id="FNAP01000001">
    <property type="protein sequence ID" value="SDD61243.1"/>
    <property type="molecule type" value="Genomic_DNA"/>
</dbReference>
<dbReference type="GO" id="GO:0046872">
    <property type="term" value="F:metal ion binding"/>
    <property type="evidence" value="ECO:0007669"/>
    <property type="project" value="UniProtKB-KW"/>
</dbReference>
<evidence type="ECO:0000259" key="6">
    <source>
        <dbReference type="PROSITE" id="PS51007"/>
    </source>
</evidence>
<feature type="domain" description="Cytochrome c" evidence="6">
    <location>
        <begin position="156"/>
        <end position="361"/>
    </location>
</feature>